<dbReference type="Gene3D" id="3.40.50.1400">
    <property type="match status" value="1"/>
</dbReference>
<protein>
    <submittedName>
        <fullName evidence="3">Sirohydrochlorin cobaltochelatase</fullName>
    </submittedName>
</protein>
<dbReference type="CDD" id="cd03416">
    <property type="entry name" value="CbiX_SirB_N"/>
    <property type="match status" value="1"/>
</dbReference>
<keyword evidence="1" id="KW-0479">Metal-binding</keyword>
<keyword evidence="2" id="KW-0456">Lyase</keyword>
<dbReference type="SUPFAM" id="SSF53800">
    <property type="entry name" value="Chelatase"/>
    <property type="match status" value="1"/>
</dbReference>
<sequence length="124" mass="13775">MKALLIIAHGSRRHQSNDEVTNIAKQIRTREEHDFDIVESAFLELAETLIPTGIERCIKSGAKEIIVVPYFLNSGTHVTKDIPEIISAQKSLYPDINITLTRHLGASPVMLDLILQTASDTVIN</sequence>
<evidence type="ECO:0000256" key="1">
    <source>
        <dbReference type="ARBA" id="ARBA00022723"/>
    </source>
</evidence>
<evidence type="ECO:0000313" key="4">
    <source>
        <dbReference type="Proteomes" id="UP001161423"/>
    </source>
</evidence>
<dbReference type="Pfam" id="PF01903">
    <property type="entry name" value="CbiX"/>
    <property type="match status" value="1"/>
</dbReference>
<dbReference type="PANTHER" id="PTHR33542">
    <property type="entry name" value="SIROHYDROCHLORIN FERROCHELATASE, CHLOROPLASTIC"/>
    <property type="match status" value="1"/>
</dbReference>
<evidence type="ECO:0000256" key="2">
    <source>
        <dbReference type="ARBA" id="ARBA00023239"/>
    </source>
</evidence>
<gene>
    <name evidence="3" type="primary">cbiX</name>
    <name evidence="3" type="ORF">GCM10007891_10350</name>
</gene>
<dbReference type="Proteomes" id="UP001161423">
    <property type="component" value="Unassembled WGS sequence"/>
</dbReference>
<dbReference type="RefSeq" id="WP_284722660.1">
    <property type="nucleotide sequence ID" value="NZ_BSND01000004.1"/>
</dbReference>
<comment type="caution">
    <text evidence="3">The sequence shown here is derived from an EMBL/GenBank/DDBJ whole genome shotgun (WGS) entry which is preliminary data.</text>
</comment>
<dbReference type="PANTHER" id="PTHR33542:SF3">
    <property type="entry name" value="SIROHYDROCHLORIN FERROCHELATASE, CHLOROPLASTIC"/>
    <property type="match status" value="1"/>
</dbReference>
<keyword evidence="4" id="KW-1185">Reference proteome</keyword>
<proteinExistence type="predicted"/>
<dbReference type="InterPro" id="IPR050963">
    <property type="entry name" value="Sirohydro_Cobaltochel/CbiX"/>
</dbReference>
<reference evidence="3" key="1">
    <citation type="journal article" date="2014" name="Int. J. Syst. Evol. Microbiol.">
        <title>Complete genome of a new Firmicutes species belonging to the dominant human colonic microbiota ('Ruminococcus bicirculans') reveals two chromosomes and a selective capacity to utilize plant glucans.</title>
        <authorList>
            <consortium name="NISC Comparative Sequencing Program"/>
            <person name="Wegmann U."/>
            <person name="Louis P."/>
            <person name="Goesmann A."/>
            <person name="Henrissat B."/>
            <person name="Duncan S.H."/>
            <person name="Flint H.J."/>
        </authorList>
    </citation>
    <scope>NUCLEOTIDE SEQUENCE</scope>
    <source>
        <strain evidence="3">NBRC 102424</strain>
    </source>
</reference>
<accession>A0ABQ5TSP4</accession>
<reference evidence="3" key="2">
    <citation type="submission" date="2023-01" db="EMBL/GenBank/DDBJ databases">
        <title>Draft genome sequence of Methylophaga thalassica strain NBRC 102424.</title>
        <authorList>
            <person name="Sun Q."/>
            <person name="Mori K."/>
        </authorList>
    </citation>
    <scope>NUCLEOTIDE SEQUENCE</scope>
    <source>
        <strain evidence="3">NBRC 102424</strain>
    </source>
</reference>
<dbReference type="InterPro" id="IPR002762">
    <property type="entry name" value="CbiX-like"/>
</dbReference>
<name>A0ABQ5TSP4_9GAMM</name>
<dbReference type="EMBL" id="BSND01000004">
    <property type="protein sequence ID" value="GLP99181.1"/>
    <property type="molecule type" value="Genomic_DNA"/>
</dbReference>
<evidence type="ECO:0000313" key="3">
    <source>
        <dbReference type="EMBL" id="GLP99181.1"/>
    </source>
</evidence>
<organism evidence="3 4">
    <name type="scientific">Methylophaga thalassica</name>
    <dbReference type="NCBI Taxonomy" id="40223"/>
    <lineage>
        <taxon>Bacteria</taxon>
        <taxon>Pseudomonadati</taxon>
        <taxon>Pseudomonadota</taxon>
        <taxon>Gammaproteobacteria</taxon>
        <taxon>Thiotrichales</taxon>
        <taxon>Piscirickettsiaceae</taxon>
        <taxon>Methylophaga</taxon>
    </lineage>
</organism>